<evidence type="ECO:0000313" key="3">
    <source>
        <dbReference type="RefSeq" id="XP_012859511.1"/>
    </source>
</evidence>
<dbReference type="Proteomes" id="UP000694863">
    <property type="component" value="Unplaced"/>
</dbReference>
<feature type="compositionally biased region" description="Basic residues" evidence="1">
    <location>
        <begin position="205"/>
        <end position="214"/>
    </location>
</feature>
<dbReference type="InterPro" id="IPR029288">
    <property type="entry name" value="DUF4607"/>
</dbReference>
<feature type="compositionally biased region" description="Basic and acidic residues" evidence="1">
    <location>
        <begin position="64"/>
        <end position="76"/>
    </location>
</feature>
<organism evidence="2 3">
    <name type="scientific">Echinops telfairi</name>
    <name type="common">Lesser hedgehog tenrec</name>
    <dbReference type="NCBI Taxonomy" id="9371"/>
    <lineage>
        <taxon>Eukaryota</taxon>
        <taxon>Metazoa</taxon>
        <taxon>Chordata</taxon>
        <taxon>Craniata</taxon>
        <taxon>Vertebrata</taxon>
        <taxon>Euteleostomi</taxon>
        <taxon>Mammalia</taxon>
        <taxon>Eutheria</taxon>
        <taxon>Afrotheria</taxon>
        <taxon>Tenrecidae</taxon>
        <taxon>Tenrecinae</taxon>
        <taxon>Echinops</taxon>
    </lineage>
</organism>
<dbReference type="PANTHER" id="PTHR40708">
    <property type="entry name" value="RIKEN CDNA 1700113H08 GENE"/>
    <property type="match status" value="1"/>
</dbReference>
<dbReference type="RefSeq" id="XP_012859511.1">
    <property type="nucleotide sequence ID" value="XM_013004057.1"/>
</dbReference>
<feature type="compositionally biased region" description="Polar residues" evidence="1">
    <location>
        <begin position="29"/>
        <end position="38"/>
    </location>
</feature>
<evidence type="ECO:0000256" key="1">
    <source>
        <dbReference type="SAM" id="MobiDB-lite"/>
    </source>
</evidence>
<dbReference type="GeneID" id="101650518"/>
<accession>A0ABM0ZPU9</accession>
<gene>
    <name evidence="3" type="primary">CUNH12orf42</name>
</gene>
<sequence>MDQKAASPERTQNPLACNTLLSTRRYAFPSSSPIVTTPSEEENDVETSSTLVSETSEDPLSSDIKAKMKERGERAPKQAWSSPFMESQMAKRPTRPHSADLVYLEAAGRHIHTHPRLPERSSSNSEKDSILRARTRRPFTASSLRREDLEALVLRMPSALGSSWEPRPKQRTAIWGGALAKGLPSQAGTQSHGGAVTTAPEMLPKHPRLPGKRGPRADTPLQGGVTGASILQPVPAGTHVSSERLRKVSSAPPARPPGRYHKACSQTPPWPRVNAPLH</sequence>
<keyword evidence="2" id="KW-1185">Reference proteome</keyword>
<dbReference type="PANTHER" id="PTHR40708:SF1">
    <property type="entry name" value="RIKEN CDNA 1700113H08 GENE"/>
    <property type="match status" value="1"/>
</dbReference>
<dbReference type="Pfam" id="PF15380">
    <property type="entry name" value="DUF4607"/>
    <property type="match status" value="1"/>
</dbReference>
<name>A0ABM0ZPU9_ECHTE</name>
<reference evidence="3" key="1">
    <citation type="submission" date="2025-08" db="UniProtKB">
        <authorList>
            <consortium name="RefSeq"/>
        </authorList>
    </citation>
    <scope>IDENTIFICATION</scope>
</reference>
<evidence type="ECO:0000313" key="2">
    <source>
        <dbReference type="Proteomes" id="UP000694863"/>
    </source>
</evidence>
<proteinExistence type="predicted"/>
<feature type="region of interest" description="Disordered" evidence="1">
    <location>
        <begin position="27"/>
        <end position="138"/>
    </location>
</feature>
<protein>
    <submittedName>
        <fullName evidence="3">Uncharacterized protein C12orf42 homolog</fullName>
    </submittedName>
</protein>
<feature type="region of interest" description="Disordered" evidence="1">
    <location>
        <begin position="184"/>
        <end position="278"/>
    </location>
</feature>